<accession>A0A9D1YS43</accession>
<sequence length="152" mass="16533">MTETRDEGDIGADYIETLLDIADMDGDIDIDESERRTTLIVGEPGDESLAPLSDPDTVAALQELTRLSVQAKTGEFSRVVLDVAGSRDARARELEEMVDRAVASIEGGSDAVPLEPMSSYERKIVHDIVSARGYRSESEGEGRDRHTVVKAP</sequence>
<dbReference type="PANTHER" id="PTHR35800">
    <property type="entry name" value="PROTEIN JAG"/>
    <property type="match status" value="1"/>
</dbReference>
<dbReference type="InterPro" id="IPR034079">
    <property type="entry name" value="R3H_KhpB"/>
</dbReference>
<dbReference type="Gene3D" id="3.30.300.20">
    <property type="match status" value="1"/>
</dbReference>
<dbReference type="PANTHER" id="PTHR35800:SF1">
    <property type="entry name" value="RNA-BINDING PROTEIN KHPB"/>
    <property type="match status" value="1"/>
</dbReference>
<dbReference type="GO" id="GO:0003723">
    <property type="term" value="F:RNA binding"/>
    <property type="evidence" value="ECO:0007669"/>
    <property type="project" value="InterPro"/>
</dbReference>
<dbReference type="Proteomes" id="UP000824005">
    <property type="component" value="Unassembled WGS sequence"/>
</dbReference>
<evidence type="ECO:0000313" key="4">
    <source>
        <dbReference type="Proteomes" id="UP000824005"/>
    </source>
</evidence>
<proteinExistence type="predicted"/>
<keyword evidence="3" id="KW-0238">DNA-binding</keyword>
<organism evidence="3 4">
    <name type="scientific">Candidatus Agrococcus pullicola</name>
    <dbReference type="NCBI Taxonomy" id="2838429"/>
    <lineage>
        <taxon>Bacteria</taxon>
        <taxon>Bacillati</taxon>
        <taxon>Actinomycetota</taxon>
        <taxon>Actinomycetes</taxon>
        <taxon>Micrococcales</taxon>
        <taxon>Microbacteriaceae</taxon>
        <taxon>Agrococcus</taxon>
    </lineage>
</organism>
<protein>
    <submittedName>
        <fullName evidence="3">DNA-binding protein</fullName>
    </submittedName>
</protein>
<dbReference type="GO" id="GO:0003677">
    <property type="term" value="F:DNA binding"/>
    <property type="evidence" value="ECO:0007669"/>
    <property type="project" value="UniProtKB-KW"/>
</dbReference>
<feature type="domain" description="R3H" evidence="2">
    <location>
        <begin position="88"/>
        <end position="152"/>
    </location>
</feature>
<evidence type="ECO:0000259" key="2">
    <source>
        <dbReference type="PROSITE" id="PS51061"/>
    </source>
</evidence>
<dbReference type="SMART" id="SM00393">
    <property type="entry name" value="R3H"/>
    <property type="match status" value="1"/>
</dbReference>
<dbReference type="InterPro" id="IPR039247">
    <property type="entry name" value="KhpB"/>
</dbReference>
<comment type="caution">
    <text evidence="3">The sequence shown here is derived from an EMBL/GenBank/DDBJ whole genome shotgun (WGS) entry which is preliminary data.</text>
</comment>
<dbReference type="Gene3D" id="3.30.1370.50">
    <property type="entry name" value="R3H-like domain"/>
    <property type="match status" value="1"/>
</dbReference>
<dbReference type="InterPro" id="IPR001374">
    <property type="entry name" value="R3H_dom"/>
</dbReference>
<evidence type="ECO:0000256" key="1">
    <source>
        <dbReference type="SAM" id="MobiDB-lite"/>
    </source>
</evidence>
<name>A0A9D1YS43_9MICO</name>
<feature type="compositionally biased region" description="Basic and acidic residues" evidence="1">
    <location>
        <begin position="134"/>
        <end position="152"/>
    </location>
</feature>
<dbReference type="PROSITE" id="PS51061">
    <property type="entry name" value="R3H"/>
    <property type="match status" value="1"/>
</dbReference>
<evidence type="ECO:0000313" key="3">
    <source>
        <dbReference type="EMBL" id="HIY64814.1"/>
    </source>
</evidence>
<dbReference type="CDD" id="cd02644">
    <property type="entry name" value="R3H_jag"/>
    <property type="match status" value="1"/>
</dbReference>
<dbReference type="Pfam" id="PF01424">
    <property type="entry name" value="R3H"/>
    <property type="match status" value="1"/>
</dbReference>
<reference evidence="3" key="1">
    <citation type="journal article" date="2021" name="PeerJ">
        <title>Extensive microbial diversity within the chicken gut microbiome revealed by metagenomics and culture.</title>
        <authorList>
            <person name="Gilroy R."/>
            <person name="Ravi A."/>
            <person name="Getino M."/>
            <person name="Pursley I."/>
            <person name="Horton D.L."/>
            <person name="Alikhan N.F."/>
            <person name="Baker D."/>
            <person name="Gharbi K."/>
            <person name="Hall N."/>
            <person name="Watson M."/>
            <person name="Adriaenssens E.M."/>
            <person name="Foster-Nyarko E."/>
            <person name="Jarju S."/>
            <person name="Secka A."/>
            <person name="Antonio M."/>
            <person name="Oren A."/>
            <person name="Chaudhuri R.R."/>
            <person name="La Ragione R."/>
            <person name="Hildebrand F."/>
            <person name="Pallen M.J."/>
        </authorList>
    </citation>
    <scope>NUCLEOTIDE SEQUENCE</scope>
    <source>
        <strain evidence="3">ChiGjej1B1-98</strain>
    </source>
</reference>
<dbReference type="EMBL" id="DXDC01000021">
    <property type="protein sequence ID" value="HIY64814.1"/>
    <property type="molecule type" value="Genomic_DNA"/>
</dbReference>
<dbReference type="AlphaFoldDB" id="A0A9D1YS43"/>
<dbReference type="InterPro" id="IPR036867">
    <property type="entry name" value="R3H_dom_sf"/>
</dbReference>
<dbReference type="InterPro" id="IPR015946">
    <property type="entry name" value="KH_dom-like_a/b"/>
</dbReference>
<gene>
    <name evidence="3" type="ORF">H9830_00880</name>
</gene>
<feature type="region of interest" description="Disordered" evidence="1">
    <location>
        <begin position="132"/>
        <end position="152"/>
    </location>
</feature>
<reference evidence="3" key="2">
    <citation type="submission" date="2021-04" db="EMBL/GenBank/DDBJ databases">
        <authorList>
            <person name="Gilroy R."/>
        </authorList>
    </citation>
    <scope>NUCLEOTIDE SEQUENCE</scope>
    <source>
        <strain evidence="3">ChiGjej1B1-98</strain>
    </source>
</reference>
<dbReference type="SUPFAM" id="SSF82708">
    <property type="entry name" value="R3H domain"/>
    <property type="match status" value="1"/>
</dbReference>